<dbReference type="RefSeq" id="XP_016632331.1">
    <property type="nucleotide sequence ID" value="XM_016776789.1"/>
</dbReference>
<keyword evidence="2" id="KW-1185">Reference proteome</keyword>
<reference evidence="1 2" key="1">
    <citation type="submission" date="2015-01" db="EMBL/GenBank/DDBJ databases">
        <title>The Genome Sequence of Fonsecaea multimorphosa CBS 102226.</title>
        <authorList>
            <consortium name="The Broad Institute Genomics Platform"/>
            <person name="Cuomo C."/>
            <person name="de Hoog S."/>
            <person name="Gorbushina A."/>
            <person name="Stielow B."/>
            <person name="Teixiera M."/>
            <person name="Abouelleil A."/>
            <person name="Chapman S.B."/>
            <person name="Priest M."/>
            <person name="Young S.K."/>
            <person name="Wortman J."/>
            <person name="Nusbaum C."/>
            <person name="Birren B."/>
        </authorList>
    </citation>
    <scope>NUCLEOTIDE SEQUENCE [LARGE SCALE GENOMIC DNA]</scope>
    <source>
        <strain evidence="1 2">CBS 102226</strain>
    </source>
</reference>
<proteinExistence type="predicted"/>
<accession>A0A0D2KNA6</accession>
<evidence type="ECO:0000313" key="2">
    <source>
        <dbReference type="Proteomes" id="UP000053411"/>
    </source>
</evidence>
<protein>
    <submittedName>
        <fullName evidence="1">Uncharacterized protein</fullName>
    </submittedName>
</protein>
<organism evidence="1 2">
    <name type="scientific">Fonsecaea multimorphosa CBS 102226</name>
    <dbReference type="NCBI Taxonomy" id="1442371"/>
    <lineage>
        <taxon>Eukaryota</taxon>
        <taxon>Fungi</taxon>
        <taxon>Dikarya</taxon>
        <taxon>Ascomycota</taxon>
        <taxon>Pezizomycotina</taxon>
        <taxon>Eurotiomycetes</taxon>
        <taxon>Chaetothyriomycetidae</taxon>
        <taxon>Chaetothyriales</taxon>
        <taxon>Herpotrichiellaceae</taxon>
        <taxon>Fonsecaea</taxon>
    </lineage>
</organism>
<dbReference type="GeneID" id="27712034"/>
<dbReference type="AlphaFoldDB" id="A0A0D2KNA6"/>
<dbReference type="Proteomes" id="UP000053411">
    <property type="component" value="Unassembled WGS sequence"/>
</dbReference>
<dbReference type="OrthoDB" id="4223044at2759"/>
<sequence>MILERTSLSRQHAASRAAAELETKQEADGQRPLTCMFYFFASQMKQNVQPPDQDLVRRGKLEDKPTHQLDSMIARLAMHAAFSPLISKFETYPVEIPNTAPASARQKNRTASREQVHDSVMIMKFRDKRARQEWIATKEWQDFMRETEGQQVFRRMPHVRCASSLRGLMDPMDILTA</sequence>
<name>A0A0D2KNA6_9EURO</name>
<dbReference type="VEuPathDB" id="FungiDB:Z520_06288"/>
<dbReference type="EMBL" id="KN848072">
    <property type="protein sequence ID" value="KIX98208.1"/>
    <property type="molecule type" value="Genomic_DNA"/>
</dbReference>
<gene>
    <name evidence="1" type="ORF">Z520_06288</name>
</gene>
<evidence type="ECO:0000313" key="1">
    <source>
        <dbReference type="EMBL" id="KIX98208.1"/>
    </source>
</evidence>